<evidence type="ECO:0000256" key="9">
    <source>
        <dbReference type="ARBA" id="ARBA00023098"/>
    </source>
</evidence>
<keyword evidence="4 12" id="KW-0812">Transmembrane</keyword>
<evidence type="ECO:0000313" key="17">
    <source>
        <dbReference type="Proteomes" id="UP000053268"/>
    </source>
</evidence>
<evidence type="ECO:0000259" key="15">
    <source>
        <dbReference type="Pfam" id="PF00487"/>
    </source>
</evidence>
<keyword evidence="3 12" id="KW-0444">Lipid biosynthesis</keyword>
<proteinExistence type="inferred from homology"/>
<dbReference type="PANTHER" id="PTHR11351:SF31">
    <property type="entry name" value="DESATURASE 1, ISOFORM A-RELATED"/>
    <property type="match status" value="1"/>
</dbReference>
<feature type="compositionally biased region" description="Polar residues" evidence="13">
    <location>
        <begin position="20"/>
        <end position="33"/>
    </location>
</feature>
<evidence type="ECO:0000256" key="14">
    <source>
        <dbReference type="SAM" id="Phobius"/>
    </source>
</evidence>
<feature type="transmembrane region" description="Helical" evidence="14">
    <location>
        <begin position="252"/>
        <end position="270"/>
    </location>
</feature>
<evidence type="ECO:0000256" key="2">
    <source>
        <dbReference type="ARBA" id="ARBA00009295"/>
    </source>
</evidence>
<dbReference type="STRING" id="66420.A0A194PN07"/>
<comment type="domain">
    <text evidence="12">The histidine box domains are involved in binding the catalytic metal ions.</text>
</comment>
<organism evidence="16 17">
    <name type="scientific">Papilio xuthus</name>
    <name type="common">Asian swallowtail butterfly</name>
    <dbReference type="NCBI Taxonomy" id="66420"/>
    <lineage>
        <taxon>Eukaryota</taxon>
        <taxon>Metazoa</taxon>
        <taxon>Ecdysozoa</taxon>
        <taxon>Arthropoda</taxon>
        <taxon>Hexapoda</taxon>
        <taxon>Insecta</taxon>
        <taxon>Pterygota</taxon>
        <taxon>Neoptera</taxon>
        <taxon>Endopterygota</taxon>
        <taxon>Lepidoptera</taxon>
        <taxon>Glossata</taxon>
        <taxon>Ditrysia</taxon>
        <taxon>Papilionoidea</taxon>
        <taxon>Papilionidae</taxon>
        <taxon>Papilioninae</taxon>
        <taxon>Papilio</taxon>
    </lineage>
</organism>
<reference evidence="16 17" key="1">
    <citation type="journal article" date="2015" name="Nat. Commun.">
        <title>Outbred genome sequencing and CRISPR/Cas9 gene editing in butterflies.</title>
        <authorList>
            <person name="Li X."/>
            <person name="Fan D."/>
            <person name="Zhang W."/>
            <person name="Liu G."/>
            <person name="Zhang L."/>
            <person name="Zhao L."/>
            <person name="Fang X."/>
            <person name="Chen L."/>
            <person name="Dong Y."/>
            <person name="Chen Y."/>
            <person name="Ding Y."/>
            <person name="Zhao R."/>
            <person name="Feng M."/>
            <person name="Zhu Y."/>
            <person name="Feng Y."/>
            <person name="Jiang X."/>
            <person name="Zhu D."/>
            <person name="Xiang H."/>
            <person name="Feng X."/>
            <person name="Li S."/>
            <person name="Wang J."/>
            <person name="Zhang G."/>
            <person name="Kronforst M.R."/>
            <person name="Wang W."/>
        </authorList>
    </citation>
    <scope>NUCLEOTIDE SEQUENCE [LARGE SCALE GENOMIC DNA]</scope>
    <source>
        <strain evidence="16">Ya'a_city_454_Px</strain>
        <tissue evidence="16">Whole body</tissue>
    </source>
</reference>
<dbReference type="EMBL" id="KQ459599">
    <property type="protein sequence ID" value="KPI94378.1"/>
    <property type="molecule type" value="Genomic_DNA"/>
</dbReference>
<dbReference type="Pfam" id="PF00487">
    <property type="entry name" value="FA_desaturase"/>
    <property type="match status" value="1"/>
</dbReference>
<keyword evidence="7 12" id="KW-0560">Oxidoreductase</keyword>
<accession>A0A194PN07</accession>
<evidence type="ECO:0000256" key="4">
    <source>
        <dbReference type="ARBA" id="ARBA00022692"/>
    </source>
</evidence>
<dbReference type="Proteomes" id="UP000053268">
    <property type="component" value="Unassembled WGS sequence"/>
</dbReference>
<feature type="domain" description="Fatty acid desaturase" evidence="15">
    <location>
        <begin position="129"/>
        <end position="335"/>
    </location>
</feature>
<comment type="cofactor">
    <cofactor evidence="12">
        <name>Fe(2+)</name>
        <dbReference type="ChEBI" id="CHEBI:29033"/>
    </cofactor>
</comment>
<keyword evidence="6 14" id="KW-1133">Transmembrane helix</keyword>
<dbReference type="CDD" id="cd03505">
    <property type="entry name" value="Delta9-FADS-like"/>
    <property type="match status" value="1"/>
</dbReference>
<feature type="transmembrane region" description="Helical" evidence="14">
    <location>
        <begin position="133"/>
        <end position="154"/>
    </location>
</feature>
<evidence type="ECO:0000256" key="12">
    <source>
        <dbReference type="RuleBase" id="RU000581"/>
    </source>
</evidence>
<gene>
    <name evidence="16" type="ORF">RR46_04446</name>
</gene>
<evidence type="ECO:0000256" key="6">
    <source>
        <dbReference type="ARBA" id="ARBA00022989"/>
    </source>
</evidence>
<dbReference type="GO" id="GO:0005506">
    <property type="term" value="F:iron ion binding"/>
    <property type="evidence" value="ECO:0007669"/>
    <property type="project" value="TreeGrafter"/>
</dbReference>
<feature type="transmembrane region" description="Helical" evidence="14">
    <location>
        <begin position="276"/>
        <end position="295"/>
    </location>
</feature>
<comment type="similarity">
    <text evidence="2 12">Belongs to the fatty acid desaturase type 1 family.</text>
</comment>
<dbReference type="GO" id="GO:0004768">
    <property type="term" value="F:stearoyl-CoA 9-desaturase activity"/>
    <property type="evidence" value="ECO:0007669"/>
    <property type="project" value="TreeGrafter"/>
</dbReference>
<dbReference type="InterPro" id="IPR015876">
    <property type="entry name" value="Acyl-CoA_DS"/>
</dbReference>
<dbReference type="PANTHER" id="PTHR11351">
    <property type="entry name" value="ACYL-COA DESATURASE"/>
    <property type="match status" value="1"/>
</dbReference>
<evidence type="ECO:0000256" key="8">
    <source>
        <dbReference type="ARBA" id="ARBA00023004"/>
    </source>
</evidence>
<keyword evidence="8" id="KW-0408">Iron</keyword>
<feature type="compositionally biased region" description="Polar residues" evidence="13">
    <location>
        <begin position="1"/>
        <end position="11"/>
    </location>
</feature>
<dbReference type="InterPro" id="IPR005804">
    <property type="entry name" value="FA_desaturase_dom"/>
</dbReference>
<evidence type="ECO:0000256" key="13">
    <source>
        <dbReference type="SAM" id="MobiDB-lite"/>
    </source>
</evidence>
<dbReference type="PRINTS" id="PR00075">
    <property type="entry name" value="FACDDSATRASE"/>
</dbReference>
<keyword evidence="5" id="KW-0276">Fatty acid metabolism</keyword>
<evidence type="ECO:0000256" key="7">
    <source>
        <dbReference type="ARBA" id="ARBA00023002"/>
    </source>
</evidence>
<sequence>MSLLESTSKCGGSQHDLTKSNEGSKNMDKSQITFRKRKELDSDLRMKEEFESLKKEMRNMPPNVDPIPSGVVFETDTQTADLGLDKDVSLLKKATPKKHEYVWFNIFWFLFLHISSVYGLYLAFTSAKWQTNVFAFAIHQMCAIGIGAGSHRLWTHRCFKAKTPLRTVLMIWQTMGFQDSIFEWARDHRTHHKYADTDGDPHNAERGLFFSHMGWLCCKKSPEVIEGGKRIDLSDLYEDPVVMFQKKHYLKMMPILCFVLPTVLPVYLWGETWINAFFIPTILRYTFGINVVWSVNSFAHKFGYRPYDKSLNPRENIAVWMFCVEGFHNYHHTFPWDYRASEHPLINMLTPTIVFIEAMAKIGQAYDLKAVSPEIIKQRTLRTGDGTHQLWGWDDPEFTERLKAKYGAIHCTEEKKDM</sequence>
<evidence type="ECO:0000256" key="5">
    <source>
        <dbReference type="ARBA" id="ARBA00022832"/>
    </source>
</evidence>
<dbReference type="GO" id="GO:0006636">
    <property type="term" value="P:unsaturated fatty acid biosynthetic process"/>
    <property type="evidence" value="ECO:0007669"/>
    <property type="project" value="TreeGrafter"/>
</dbReference>
<keyword evidence="9" id="KW-0443">Lipid metabolism</keyword>
<keyword evidence="17" id="KW-1185">Reference proteome</keyword>
<dbReference type="AlphaFoldDB" id="A0A194PN07"/>
<feature type="region of interest" description="Disordered" evidence="13">
    <location>
        <begin position="1"/>
        <end position="39"/>
    </location>
</feature>
<keyword evidence="10 14" id="KW-0472">Membrane</keyword>
<feature type="transmembrane region" description="Helical" evidence="14">
    <location>
        <begin position="101"/>
        <end position="121"/>
    </location>
</feature>
<dbReference type="GO" id="GO:0005789">
    <property type="term" value="C:endoplasmic reticulum membrane"/>
    <property type="evidence" value="ECO:0007669"/>
    <property type="project" value="TreeGrafter"/>
</dbReference>
<name>A0A194PN07_PAPXU</name>
<comment type="subcellular location">
    <subcellularLocation>
        <location evidence="1">Membrane</location>
        <topology evidence="1">Multi-pass membrane protein</topology>
    </subcellularLocation>
</comment>
<evidence type="ECO:0000256" key="10">
    <source>
        <dbReference type="ARBA" id="ARBA00023136"/>
    </source>
</evidence>
<evidence type="ECO:0000256" key="3">
    <source>
        <dbReference type="ARBA" id="ARBA00022516"/>
    </source>
</evidence>
<evidence type="ECO:0000256" key="11">
    <source>
        <dbReference type="ARBA" id="ARBA00023160"/>
    </source>
</evidence>
<evidence type="ECO:0000256" key="1">
    <source>
        <dbReference type="ARBA" id="ARBA00004141"/>
    </source>
</evidence>
<protein>
    <submittedName>
        <fullName evidence="16">Acyl-CoA Delta(11) desaturase</fullName>
    </submittedName>
</protein>
<keyword evidence="11 12" id="KW-0275">Fatty acid biosynthesis</keyword>
<evidence type="ECO:0000313" key="16">
    <source>
        <dbReference type="EMBL" id="KPI94378.1"/>
    </source>
</evidence>